<evidence type="ECO:0000313" key="6">
    <source>
        <dbReference type="Proteomes" id="UP000054815"/>
    </source>
</evidence>
<dbReference type="InterPro" id="IPR036986">
    <property type="entry name" value="S4_RNA-bd_sf"/>
</dbReference>
<comment type="caution">
    <text evidence="4">The sequence shown here is derived from an EMBL/GenBank/DDBJ whole genome shotgun (WGS) entry which is preliminary data.</text>
</comment>
<gene>
    <name evidence="4" type="primary">EEFSEC</name>
    <name evidence="5" type="ORF">T4D_6777</name>
    <name evidence="4" type="ORF">T4E_8489</name>
</gene>
<dbReference type="CDD" id="cd00165">
    <property type="entry name" value="S4"/>
    <property type="match status" value="1"/>
</dbReference>
<dbReference type="AlphaFoldDB" id="A0A0V0XPP5"/>
<dbReference type="Pfam" id="PF21131">
    <property type="entry name" value="eEFSec_4th"/>
    <property type="match status" value="1"/>
</dbReference>
<dbReference type="PROSITE" id="PS50889">
    <property type="entry name" value="S4"/>
    <property type="match status" value="1"/>
</dbReference>
<dbReference type="InterPro" id="IPR049394">
    <property type="entry name" value="eEFSec_C"/>
</dbReference>
<keyword evidence="4" id="KW-0648">Protein biosynthesis</keyword>
<dbReference type="EMBL" id="JYDT01000169">
    <property type="protein sequence ID" value="KRY82561.1"/>
    <property type="molecule type" value="Genomic_DNA"/>
</dbReference>
<evidence type="ECO:0000256" key="1">
    <source>
        <dbReference type="PROSITE-ProRule" id="PRU00182"/>
    </source>
</evidence>
<dbReference type="GO" id="GO:0003746">
    <property type="term" value="F:translation elongation factor activity"/>
    <property type="evidence" value="ECO:0007669"/>
    <property type="project" value="UniProtKB-KW"/>
</dbReference>
<evidence type="ECO:0000313" key="5">
    <source>
        <dbReference type="EMBL" id="KRY82561.1"/>
    </source>
</evidence>
<dbReference type="PANTHER" id="PTHR43721:SF11">
    <property type="entry name" value="SELENOCYSTEINE-SPECIFIC ELONGATION FACTOR"/>
    <property type="match status" value="1"/>
</dbReference>
<dbReference type="SUPFAM" id="SSF50447">
    <property type="entry name" value="Translation proteins"/>
    <property type="match status" value="1"/>
</dbReference>
<feature type="region of interest" description="Disordered" evidence="2">
    <location>
        <begin position="626"/>
        <end position="651"/>
    </location>
</feature>
<dbReference type="SMART" id="SM00363">
    <property type="entry name" value="S4"/>
    <property type="match status" value="1"/>
</dbReference>
<dbReference type="InterPro" id="IPR002942">
    <property type="entry name" value="S4_RNA-bd"/>
</dbReference>
<dbReference type="GO" id="GO:0005525">
    <property type="term" value="F:GTP binding"/>
    <property type="evidence" value="ECO:0007669"/>
    <property type="project" value="InterPro"/>
</dbReference>
<proteinExistence type="predicted"/>
<evidence type="ECO:0000259" key="3">
    <source>
        <dbReference type="PROSITE" id="PS51722"/>
    </source>
</evidence>
<evidence type="ECO:0000313" key="4">
    <source>
        <dbReference type="EMBL" id="KRX89893.1"/>
    </source>
</evidence>
<dbReference type="SUPFAM" id="SSF55174">
    <property type="entry name" value="Alpha-L RNA-binding motif"/>
    <property type="match status" value="1"/>
</dbReference>
<dbReference type="SUPFAM" id="SSF52540">
    <property type="entry name" value="P-loop containing nucleoside triphosphate hydrolases"/>
    <property type="match status" value="1"/>
</dbReference>
<dbReference type="GO" id="GO:0003723">
    <property type="term" value="F:RNA binding"/>
    <property type="evidence" value="ECO:0007669"/>
    <property type="project" value="UniProtKB-KW"/>
</dbReference>
<dbReference type="NCBIfam" id="TIGR00231">
    <property type="entry name" value="small_GTP"/>
    <property type="match status" value="1"/>
</dbReference>
<evidence type="ECO:0000256" key="2">
    <source>
        <dbReference type="SAM" id="MobiDB-lite"/>
    </source>
</evidence>
<dbReference type="InterPro" id="IPR050055">
    <property type="entry name" value="EF-Tu_GTPase"/>
</dbReference>
<dbReference type="InterPro" id="IPR005225">
    <property type="entry name" value="Small_GTP-bd"/>
</dbReference>
<dbReference type="InterPro" id="IPR000795">
    <property type="entry name" value="T_Tr_GTP-bd_dom"/>
</dbReference>
<dbReference type="Gene3D" id="3.40.50.300">
    <property type="entry name" value="P-loop containing nucleotide triphosphate hydrolases"/>
    <property type="match status" value="1"/>
</dbReference>
<dbReference type="PRINTS" id="PR00315">
    <property type="entry name" value="ELONGATNFCT"/>
</dbReference>
<dbReference type="Gene3D" id="3.10.290.10">
    <property type="entry name" value="RNA-binding S4 domain"/>
    <property type="match status" value="1"/>
</dbReference>
<keyword evidence="1" id="KW-0694">RNA-binding</keyword>
<dbReference type="FunFam" id="2.40.30.10:FF:000052">
    <property type="entry name" value="Selenocysteine-specific elongation factor EF-Sec"/>
    <property type="match status" value="1"/>
</dbReference>
<sequence>LFCSLCSNFIVGCCSHEMAERTFNFNVGIMGHVDSGKTTLAKALSTVASTAAFDKHPQSKQRGITLDLGFSSFSVDIPEKLKSKESKFSDYDTLQITLVDCPGHGSLFRTVIGGSRIMDMVLLVIDICKGIQPQTAECIVLADITCPKRMLIALNKIDLLPNEGKAKATAIEKFQRRLRKTLQNTSFADVPMIAVSALDEAEKSETLKTLIDCLVDQVYCPHRSAEGKFLFYVDHCFNVKGQGTVLTGTVISGSVGVKSVVEIPTLNEKRKIKSIQIFHKAVESIAQGSRAGICVAQFDTSRLERGVVCESNCLQKIQYGVVSVSAIVHYKHPLRNNSKFHVTVGYETVIGKFIFFHCEPHKCRCAPAGQFALESNYLKQEDENMMPDANDSSYPLHRYAVVQFEQAIFCFNQAQYIASKLDQPLEVSACRIAFHGQMLQMMPSNEHSTNWLKTLPVFKRKIKRGTICNILDQHTVAVRGMFSKTSSLVPFLGCKVTLLNEHRTEGVIEGWFGKSGKIKVRFPNPLSEQFMQTVTASSANTGDSSRTVLLEFQASVFDSQNRMLRVGFRRIFNQRALWKQNQLTASWFMTSIQTERISANRQISCRSVCCSATVFKKRKFYHGKDEDNEEEYEEESATSVNESDDNNDDEEYAGSKKITMNVLTPRLDSVVKAGFAFSKKIATDFILEGKVFVNGERVFKKGYEVCSRDTIDVLLGRSSECEKFVDVARLILLNVSHTKVGSKLSIVARRWKRLTVNEYNSYV</sequence>
<name>A0A0V0XPP5_TRIPS</name>
<dbReference type="InterPro" id="IPR009000">
    <property type="entry name" value="Transl_B-barrel_sf"/>
</dbReference>
<feature type="domain" description="Tr-type G" evidence="3">
    <location>
        <begin position="22"/>
        <end position="219"/>
    </location>
</feature>
<evidence type="ECO:0000313" key="7">
    <source>
        <dbReference type="Proteomes" id="UP000054995"/>
    </source>
</evidence>
<keyword evidence="4" id="KW-0251">Elongation factor</keyword>
<dbReference type="Pfam" id="PF21208">
    <property type="entry name" value="euk_SelB_III"/>
    <property type="match status" value="1"/>
</dbReference>
<dbReference type="Gene3D" id="2.40.30.10">
    <property type="entry name" value="Translation factors"/>
    <property type="match status" value="2"/>
</dbReference>
<reference evidence="6 7" key="1">
    <citation type="submission" date="2015-01" db="EMBL/GenBank/DDBJ databases">
        <title>Evolution of Trichinella species and genotypes.</title>
        <authorList>
            <person name="Korhonen P.K."/>
            <person name="Edoardo P."/>
            <person name="Giuseppe L.R."/>
            <person name="Gasser R.B."/>
        </authorList>
    </citation>
    <scope>NUCLEOTIDE SEQUENCE [LARGE SCALE GENOMIC DNA]</scope>
    <source>
        <strain evidence="4">ISS141</strain>
        <strain evidence="5">ISS470</strain>
    </source>
</reference>
<dbReference type="InterPro" id="IPR049393">
    <property type="entry name" value="eEFSec_III"/>
</dbReference>
<dbReference type="EMBL" id="JYDU01000182">
    <property type="protein sequence ID" value="KRX89893.1"/>
    <property type="molecule type" value="Genomic_DNA"/>
</dbReference>
<organism evidence="4 6">
    <name type="scientific">Trichinella pseudospiralis</name>
    <name type="common">Parasitic roundworm</name>
    <dbReference type="NCBI Taxonomy" id="6337"/>
    <lineage>
        <taxon>Eukaryota</taxon>
        <taxon>Metazoa</taxon>
        <taxon>Ecdysozoa</taxon>
        <taxon>Nematoda</taxon>
        <taxon>Enoplea</taxon>
        <taxon>Dorylaimia</taxon>
        <taxon>Trichinellida</taxon>
        <taxon>Trichinellidae</taxon>
        <taxon>Trichinella</taxon>
    </lineage>
</organism>
<dbReference type="Pfam" id="PF00009">
    <property type="entry name" value="GTP_EFTU"/>
    <property type="match status" value="1"/>
</dbReference>
<dbReference type="Pfam" id="PF25818">
    <property type="entry name" value="MTRES1_C"/>
    <property type="match status" value="1"/>
</dbReference>
<feature type="non-terminal residue" evidence="4">
    <location>
        <position position="763"/>
    </location>
</feature>
<dbReference type="CDD" id="cd04094">
    <property type="entry name" value="eSelB_III"/>
    <property type="match status" value="1"/>
</dbReference>
<accession>A0A0V0XPP5</accession>
<dbReference type="GO" id="GO:0001514">
    <property type="term" value="P:selenocysteine incorporation"/>
    <property type="evidence" value="ECO:0007669"/>
    <property type="project" value="TreeGrafter"/>
</dbReference>
<dbReference type="Proteomes" id="UP000054995">
    <property type="component" value="Unassembled WGS sequence"/>
</dbReference>
<dbReference type="Proteomes" id="UP000054815">
    <property type="component" value="Unassembled WGS sequence"/>
</dbReference>
<dbReference type="InterPro" id="IPR057896">
    <property type="entry name" value="MTRES1_C"/>
</dbReference>
<keyword evidence="7" id="KW-1185">Reference proteome</keyword>
<dbReference type="CDD" id="cd03696">
    <property type="entry name" value="SelB_II"/>
    <property type="match status" value="1"/>
</dbReference>
<dbReference type="CDD" id="cd01889">
    <property type="entry name" value="SelB_euk"/>
    <property type="match status" value="1"/>
</dbReference>
<dbReference type="STRING" id="6337.A0A0V0XPP5"/>
<feature type="non-terminal residue" evidence="4">
    <location>
        <position position="1"/>
    </location>
</feature>
<protein>
    <submittedName>
        <fullName evidence="4">Selenocysteine-specific elongation factor</fullName>
    </submittedName>
</protein>
<dbReference type="PANTHER" id="PTHR43721">
    <property type="entry name" value="ELONGATION FACTOR TU-RELATED"/>
    <property type="match status" value="1"/>
</dbReference>
<dbReference type="GO" id="GO:0003924">
    <property type="term" value="F:GTPase activity"/>
    <property type="evidence" value="ECO:0007669"/>
    <property type="project" value="InterPro"/>
</dbReference>
<dbReference type="OrthoDB" id="2067at2759"/>
<dbReference type="InterPro" id="IPR027417">
    <property type="entry name" value="P-loop_NTPase"/>
</dbReference>
<dbReference type="PROSITE" id="PS51722">
    <property type="entry name" value="G_TR_2"/>
    <property type="match status" value="1"/>
</dbReference>